<reference evidence="1" key="1">
    <citation type="submission" date="2022-07" db="EMBL/GenBank/DDBJ databases">
        <title>Genome Sequence of Lecanicillium saksenae.</title>
        <authorList>
            <person name="Buettner E."/>
        </authorList>
    </citation>
    <scope>NUCLEOTIDE SEQUENCE</scope>
    <source>
        <strain evidence="1">VT-O1</strain>
    </source>
</reference>
<name>A0ACC1QZI9_9HYPO</name>
<sequence>MSIDEYDALGDSYNLINRLPYREIERRSVEATIKPLIHEASSVLELACGTAYYSVKILAWGAKSLTSLDISDAMVKLASKALADDVASGRATVQAADATQVQPLSPSGEPASFDVAFAAWLLNYVSDRESLTVMFRNIALNLKPGGVFVGVVPHPTDDLTERAAEYRGGPFTKLLPRNEYTSEMGSGDGWGLRVHLSGKVNFMTYHMKKQVYEEAARRAGMNGRLEWRPEVIEEDIDRDSSGLSEAEWPAREATPHFGVLFLDLLLGEFMDVHSRRDAYTLCLVNRAFNAVFSKALYHAVTLKENTDNTAGSLLQMQQVASCSHFIATKGLEIVFLSADDIQLAPPDDNIKAFRAFIPTLFSKMLNLLHLHCTNYASFDEDWMQNMQDLPLLESLVLENMFLYEQEPLLEAAANRKHNPAQFRSSASFSRLKSLQLLKIQKGILDWAEYIVSFMLNAIRLEALKVTLYYEVCDSMMDKVCQAYAARAGGRLVPVKHMELGMQLHLPKAGLLGSAFDLLALETIDVNDCDSALALGSGVVIVEPDVWEVLDPAVTPNLRRITISELLHRNFDKVTGITQGREYFGANNTGWPDYRSVHELARLSRAPQLRIDENQETNNPETWGNLRNCHWITHLSICLNLNEHEYDETTKPPLLEWFRDALPPYCEILATMTQLKLLQIDLQTPKEIMENSVEENHRTLAKILATACPTLLHIDVDYMTFAITWPTLEPDSTEGLELEPELEYLSVCDKIGEDAKFLFPCVAEESEKSYKR</sequence>
<protein>
    <submittedName>
        <fullName evidence="1">Uncharacterized protein</fullName>
    </submittedName>
</protein>
<organism evidence="1 2">
    <name type="scientific">Lecanicillium saksenae</name>
    <dbReference type="NCBI Taxonomy" id="468837"/>
    <lineage>
        <taxon>Eukaryota</taxon>
        <taxon>Fungi</taxon>
        <taxon>Dikarya</taxon>
        <taxon>Ascomycota</taxon>
        <taxon>Pezizomycotina</taxon>
        <taxon>Sordariomycetes</taxon>
        <taxon>Hypocreomycetidae</taxon>
        <taxon>Hypocreales</taxon>
        <taxon>Cordycipitaceae</taxon>
        <taxon>Lecanicillium</taxon>
    </lineage>
</organism>
<proteinExistence type="predicted"/>
<accession>A0ACC1QZI9</accession>
<evidence type="ECO:0000313" key="1">
    <source>
        <dbReference type="EMBL" id="KAJ3495151.1"/>
    </source>
</evidence>
<evidence type="ECO:0000313" key="2">
    <source>
        <dbReference type="Proteomes" id="UP001148737"/>
    </source>
</evidence>
<gene>
    <name evidence="1" type="ORF">NLG97_g3596</name>
</gene>
<keyword evidence="2" id="KW-1185">Reference proteome</keyword>
<comment type="caution">
    <text evidence="1">The sequence shown here is derived from an EMBL/GenBank/DDBJ whole genome shotgun (WGS) entry which is preliminary data.</text>
</comment>
<dbReference type="Proteomes" id="UP001148737">
    <property type="component" value="Unassembled WGS sequence"/>
</dbReference>
<dbReference type="EMBL" id="JANAKD010000308">
    <property type="protein sequence ID" value="KAJ3495151.1"/>
    <property type="molecule type" value="Genomic_DNA"/>
</dbReference>